<keyword evidence="1 3" id="KW-0807">Transducer</keyword>
<dbReference type="EMBL" id="JBHUDK010000011">
    <property type="protein sequence ID" value="MFD1599887.1"/>
    <property type="molecule type" value="Genomic_DNA"/>
</dbReference>
<keyword evidence="10" id="KW-1185">Reference proteome</keyword>
<dbReference type="Gene3D" id="1.10.287.950">
    <property type="entry name" value="Methyl-accepting chemotaxis protein"/>
    <property type="match status" value="1"/>
</dbReference>
<dbReference type="PANTHER" id="PTHR32089:SF112">
    <property type="entry name" value="LYSOZYME-LIKE PROTEIN-RELATED"/>
    <property type="match status" value="1"/>
</dbReference>
<dbReference type="Proteomes" id="UP001597085">
    <property type="component" value="Unassembled WGS sequence"/>
</dbReference>
<dbReference type="SMART" id="SM00283">
    <property type="entry name" value="MA"/>
    <property type="match status" value="1"/>
</dbReference>
<dbReference type="PRINTS" id="PR00260">
    <property type="entry name" value="CHEMTRNSDUCR"/>
</dbReference>
<keyword evidence="4" id="KW-0175">Coiled coil</keyword>
<evidence type="ECO:0000259" key="8">
    <source>
        <dbReference type="PROSITE" id="PS50885"/>
    </source>
</evidence>
<feature type="transmembrane region" description="Helical" evidence="6">
    <location>
        <begin position="47"/>
        <end position="64"/>
    </location>
</feature>
<reference evidence="9 10" key="1">
    <citation type="journal article" date="2019" name="Int. J. Syst. Evol. Microbiol.">
        <title>The Global Catalogue of Microorganisms (GCM) 10K type strain sequencing project: providing services to taxonomists for standard genome sequencing and annotation.</title>
        <authorList>
            <consortium name="The Broad Institute Genomics Platform"/>
            <consortium name="The Broad Institute Genome Sequencing Center for Infectious Disease"/>
            <person name="Wu L."/>
            <person name="Ma J."/>
        </authorList>
    </citation>
    <scope>NUCLEOTIDE SEQUENCE [LARGE SCALE GENOMIC DNA]</scope>
    <source>
        <strain evidence="9 10">CGMCC 1.12121</strain>
    </source>
</reference>
<proteinExistence type="inferred from homology"/>
<organism evidence="9 10">
    <name type="scientific">Halobellus rarus</name>
    <dbReference type="NCBI Taxonomy" id="1126237"/>
    <lineage>
        <taxon>Archaea</taxon>
        <taxon>Methanobacteriati</taxon>
        <taxon>Methanobacteriota</taxon>
        <taxon>Stenosarchaea group</taxon>
        <taxon>Halobacteria</taxon>
        <taxon>Halobacteriales</taxon>
        <taxon>Haloferacaceae</taxon>
        <taxon>Halobellus</taxon>
    </lineage>
</organism>
<protein>
    <submittedName>
        <fullName evidence="9">Methyl-accepting chemotaxis protein</fullName>
    </submittedName>
</protein>
<feature type="coiled-coil region" evidence="4">
    <location>
        <begin position="463"/>
        <end position="497"/>
    </location>
</feature>
<dbReference type="PROSITE" id="PS50885">
    <property type="entry name" value="HAMP"/>
    <property type="match status" value="1"/>
</dbReference>
<sequence>MAEATGTTAGGTELGDGVRGTVREIIKYTPSGYSIPDESWRRRHRNIVVLLLAHIPLLFALGLYEGTDSFTGATIPGRPLSQIVLRVGVLGAIAALASWPRLGRRTRTTLATIGLATGSAILVYFSGGYIEAHFHFFVVMGVVAIYEDWLPFLVGIVYVAIQHGVFGMLNPGEVYNHAAGANNPFVWAGIHAAFVLALSGALMANWYSIERSREETRKQLAETEEAEELKAEAERRQREVERLNEHLETKANAYSATMARAADGELTARLDADSESEAMTQIGEAYNEMMDEMESAVSDIQRSVDEVSAASEEADAGADEVKQASAEVSESIQEISGGTADQREMLEEVYGEMTDLSATVQEVAASAETVAETSHKTAEVAEAGESTARGAIEDTRDGQTAIDSTVDHVERLDEQMAEIGEIVELISDIAEQTNLLALNANIEAARVGSTGGGSSGDGFAVVADEVKQLAEETQESANDIEELIEETQAQTARTVEEARTAEEHMQEGVEAVEDVLDAFTQVVENTDETDNGIQEISGATDDQAASAEHAVSRVEEVAEISQRTADEAEDVSAAAEEQAASISQVSSNIESLSTQADRLQSLVSDFEVGSAESEPRAGGPDAGPTDTVAVGDGGRPE</sequence>
<dbReference type="Pfam" id="PF00015">
    <property type="entry name" value="MCPsignal"/>
    <property type="match status" value="1"/>
</dbReference>
<evidence type="ECO:0000256" key="5">
    <source>
        <dbReference type="SAM" id="MobiDB-lite"/>
    </source>
</evidence>
<dbReference type="AlphaFoldDB" id="A0ABD6CS41"/>
<feature type="transmembrane region" description="Helical" evidence="6">
    <location>
        <begin position="109"/>
        <end position="130"/>
    </location>
</feature>
<accession>A0ABD6CS41</accession>
<evidence type="ECO:0000259" key="7">
    <source>
        <dbReference type="PROSITE" id="PS50111"/>
    </source>
</evidence>
<feature type="transmembrane region" description="Helical" evidence="6">
    <location>
        <begin position="136"/>
        <end position="161"/>
    </location>
</feature>
<feature type="domain" description="HAMP" evidence="8">
    <location>
        <begin position="255"/>
        <end position="298"/>
    </location>
</feature>
<comment type="similarity">
    <text evidence="2">Belongs to the methyl-accepting chemotaxis (MCP) protein family.</text>
</comment>
<dbReference type="InterPro" id="IPR004089">
    <property type="entry name" value="MCPsignal_dom"/>
</dbReference>
<evidence type="ECO:0000313" key="9">
    <source>
        <dbReference type="EMBL" id="MFD1599887.1"/>
    </source>
</evidence>
<dbReference type="RefSeq" id="WP_256422406.1">
    <property type="nucleotide sequence ID" value="NZ_JANHDI010000012.1"/>
</dbReference>
<dbReference type="PANTHER" id="PTHR32089">
    <property type="entry name" value="METHYL-ACCEPTING CHEMOTAXIS PROTEIN MCPB"/>
    <property type="match status" value="1"/>
</dbReference>
<dbReference type="SMART" id="SM00304">
    <property type="entry name" value="HAMP"/>
    <property type="match status" value="1"/>
</dbReference>
<evidence type="ECO:0000256" key="3">
    <source>
        <dbReference type="PROSITE-ProRule" id="PRU00284"/>
    </source>
</evidence>
<evidence type="ECO:0000256" key="4">
    <source>
        <dbReference type="SAM" id="Coils"/>
    </source>
</evidence>
<feature type="domain" description="Methyl-accepting transducer" evidence="7">
    <location>
        <begin position="317"/>
        <end position="558"/>
    </location>
</feature>
<evidence type="ECO:0000256" key="6">
    <source>
        <dbReference type="SAM" id="Phobius"/>
    </source>
</evidence>
<dbReference type="CDD" id="cd11386">
    <property type="entry name" value="MCP_signal"/>
    <property type="match status" value="1"/>
</dbReference>
<keyword evidence="6" id="KW-0812">Transmembrane</keyword>
<comment type="caution">
    <text evidence="9">The sequence shown here is derived from an EMBL/GenBank/DDBJ whole genome shotgun (WGS) entry which is preliminary data.</text>
</comment>
<feature type="coiled-coil region" evidence="4">
    <location>
        <begin position="558"/>
        <end position="602"/>
    </location>
</feature>
<keyword evidence="6" id="KW-0472">Membrane</keyword>
<feature type="transmembrane region" description="Helical" evidence="6">
    <location>
        <begin position="84"/>
        <end position="102"/>
    </location>
</feature>
<feature type="transmembrane region" description="Helical" evidence="6">
    <location>
        <begin position="185"/>
        <end position="207"/>
    </location>
</feature>
<dbReference type="GO" id="GO:0007165">
    <property type="term" value="P:signal transduction"/>
    <property type="evidence" value="ECO:0007669"/>
    <property type="project" value="UniProtKB-KW"/>
</dbReference>
<dbReference type="SUPFAM" id="SSF58104">
    <property type="entry name" value="Methyl-accepting chemotaxis protein (MCP) signaling domain"/>
    <property type="match status" value="1"/>
</dbReference>
<evidence type="ECO:0000256" key="1">
    <source>
        <dbReference type="ARBA" id="ARBA00023224"/>
    </source>
</evidence>
<name>A0ABD6CS41_9EURY</name>
<evidence type="ECO:0000256" key="2">
    <source>
        <dbReference type="ARBA" id="ARBA00029447"/>
    </source>
</evidence>
<dbReference type="InterPro" id="IPR003660">
    <property type="entry name" value="HAMP_dom"/>
</dbReference>
<gene>
    <name evidence="9" type="ORF">ACFSBX_13065</name>
</gene>
<keyword evidence="6" id="KW-1133">Transmembrane helix</keyword>
<feature type="coiled-coil region" evidence="4">
    <location>
        <begin position="209"/>
        <end position="253"/>
    </location>
</feature>
<dbReference type="InterPro" id="IPR004090">
    <property type="entry name" value="Chemotax_Me-accpt_rcpt"/>
</dbReference>
<dbReference type="PROSITE" id="PS50111">
    <property type="entry name" value="CHEMOTAXIS_TRANSDUC_2"/>
    <property type="match status" value="1"/>
</dbReference>
<feature type="region of interest" description="Disordered" evidence="5">
    <location>
        <begin position="606"/>
        <end position="637"/>
    </location>
</feature>
<evidence type="ECO:0000313" key="10">
    <source>
        <dbReference type="Proteomes" id="UP001597085"/>
    </source>
</evidence>